<organism evidence="13 14">
    <name type="scientific">Enhygromyxa salina</name>
    <dbReference type="NCBI Taxonomy" id="215803"/>
    <lineage>
        <taxon>Bacteria</taxon>
        <taxon>Pseudomonadati</taxon>
        <taxon>Myxococcota</taxon>
        <taxon>Polyangia</taxon>
        <taxon>Nannocystales</taxon>
        <taxon>Nannocystaceae</taxon>
        <taxon>Enhygromyxa</taxon>
    </lineage>
</organism>
<protein>
    <recommendedName>
        <fullName evidence="11 12">ATP synthase subunit a</fullName>
    </recommendedName>
    <alternativeName>
        <fullName evidence="11">ATP synthase F0 sector subunit a</fullName>
    </alternativeName>
    <alternativeName>
        <fullName evidence="11">F-ATPase subunit 6</fullName>
    </alternativeName>
</protein>
<dbReference type="Gene3D" id="1.20.120.220">
    <property type="entry name" value="ATP synthase, F0 complex, subunit A"/>
    <property type="match status" value="1"/>
</dbReference>
<feature type="transmembrane region" description="Helical" evidence="11">
    <location>
        <begin position="169"/>
        <end position="192"/>
    </location>
</feature>
<evidence type="ECO:0000256" key="10">
    <source>
        <dbReference type="ARBA" id="ARBA00023310"/>
    </source>
</evidence>
<dbReference type="PRINTS" id="PR00123">
    <property type="entry name" value="ATPASEA"/>
</dbReference>
<dbReference type="InterPro" id="IPR000568">
    <property type="entry name" value="ATP_synth_F0_asu"/>
</dbReference>
<dbReference type="NCBIfam" id="TIGR01131">
    <property type="entry name" value="ATP_synt_6_or_A"/>
    <property type="match status" value="1"/>
</dbReference>
<dbReference type="PANTHER" id="PTHR42823">
    <property type="entry name" value="ATP SYNTHASE SUBUNIT A, CHLOROPLASTIC"/>
    <property type="match status" value="1"/>
</dbReference>
<feature type="transmembrane region" description="Helical" evidence="11">
    <location>
        <begin position="44"/>
        <end position="62"/>
    </location>
</feature>
<evidence type="ECO:0000313" key="13">
    <source>
        <dbReference type="EMBL" id="PRP94855.1"/>
    </source>
</evidence>
<name>A0A2S9XPS1_9BACT</name>
<keyword evidence="10 11" id="KW-0066">ATP synthesis</keyword>
<gene>
    <name evidence="13" type="primary">atpB_2</name>
    <name evidence="11" type="synonym">atpB</name>
    <name evidence="13" type="ORF">ENSA7_76780</name>
</gene>
<dbReference type="Proteomes" id="UP000238823">
    <property type="component" value="Unassembled WGS sequence"/>
</dbReference>
<dbReference type="InterPro" id="IPR045082">
    <property type="entry name" value="ATP_syn_F0_a_bact/chloroplast"/>
</dbReference>
<keyword evidence="11" id="KW-1003">Cell membrane</keyword>
<keyword evidence="8 11" id="KW-0406">Ion transport</keyword>
<dbReference type="GO" id="GO:0045259">
    <property type="term" value="C:proton-transporting ATP synthase complex"/>
    <property type="evidence" value="ECO:0007669"/>
    <property type="project" value="UniProtKB-KW"/>
</dbReference>
<evidence type="ECO:0000313" key="14">
    <source>
        <dbReference type="Proteomes" id="UP000238823"/>
    </source>
</evidence>
<evidence type="ECO:0000256" key="8">
    <source>
        <dbReference type="ARBA" id="ARBA00023065"/>
    </source>
</evidence>
<dbReference type="PROSITE" id="PS00449">
    <property type="entry name" value="ATPASE_A"/>
    <property type="match status" value="1"/>
</dbReference>
<dbReference type="OrthoDB" id="9789241at2"/>
<dbReference type="CDD" id="cd00310">
    <property type="entry name" value="ATP-synt_Fo_a_6"/>
    <property type="match status" value="1"/>
</dbReference>
<dbReference type="PANTHER" id="PTHR42823:SF3">
    <property type="entry name" value="ATP SYNTHASE SUBUNIT A, CHLOROPLASTIC"/>
    <property type="match status" value="1"/>
</dbReference>
<dbReference type="EMBL" id="PVNL01000139">
    <property type="protein sequence ID" value="PRP94855.1"/>
    <property type="molecule type" value="Genomic_DNA"/>
</dbReference>
<dbReference type="GO" id="GO:0042777">
    <property type="term" value="P:proton motive force-driven plasma membrane ATP synthesis"/>
    <property type="evidence" value="ECO:0007669"/>
    <property type="project" value="TreeGrafter"/>
</dbReference>
<dbReference type="RefSeq" id="WP_106094442.1">
    <property type="nucleotide sequence ID" value="NZ_PVNL01000139.1"/>
</dbReference>
<dbReference type="InterPro" id="IPR023011">
    <property type="entry name" value="ATP_synth_F0_asu_AS"/>
</dbReference>
<proteinExistence type="inferred from homology"/>
<dbReference type="GO" id="GO:0046933">
    <property type="term" value="F:proton-transporting ATP synthase activity, rotational mechanism"/>
    <property type="evidence" value="ECO:0007669"/>
    <property type="project" value="UniProtKB-UniRule"/>
</dbReference>
<dbReference type="InterPro" id="IPR035908">
    <property type="entry name" value="F0_ATP_A_sf"/>
</dbReference>
<keyword evidence="5 11" id="KW-0812">Transmembrane</keyword>
<accession>A0A2S9XPS1</accession>
<sequence length="227" mass="24396">MSPLFSLELLGLTITDTVIVSVALTLVLSLVALASSRAFHPTRFGFWQITVEAYVGWIRRLVGEIVEEDPDPYTPLIGTLILFIGACNMLSLIPVVRPPTADLSTTVALSLVVFLAVPGYGIWRRGLWGYLSNYVRPHPLMLPFNLISELTRTLALAVRLFGNVMSAQMVGAVMLVVAGVLVPIPLLLLGIITGLIQAYIFGVLAAVFIAAAVQIEETKSPPAQAAS</sequence>
<comment type="caution">
    <text evidence="13">The sequence shown here is derived from an EMBL/GenBank/DDBJ whole genome shotgun (WGS) entry which is preliminary data.</text>
</comment>
<evidence type="ECO:0000256" key="6">
    <source>
        <dbReference type="ARBA" id="ARBA00022781"/>
    </source>
</evidence>
<feature type="transmembrane region" description="Helical" evidence="11">
    <location>
        <begin position="12"/>
        <end position="32"/>
    </location>
</feature>
<comment type="subcellular location">
    <subcellularLocation>
        <location evidence="11 12">Cell membrane</location>
        <topology evidence="11 12">Multi-pass membrane protein</topology>
    </subcellularLocation>
    <subcellularLocation>
        <location evidence="1">Membrane</location>
        <topology evidence="1">Multi-pass membrane protein</topology>
    </subcellularLocation>
</comment>
<evidence type="ECO:0000256" key="7">
    <source>
        <dbReference type="ARBA" id="ARBA00022989"/>
    </source>
</evidence>
<dbReference type="SUPFAM" id="SSF81336">
    <property type="entry name" value="F1F0 ATP synthase subunit A"/>
    <property type="match status" value="1"/>
</dbReference>
<keyword evidence="9 11" id="KW-0472">Membrane</keyword>
<evidence type="ECO:0000256" key="2">
    <source>
        <dbReference type="ARBA" id="ARBA00006810"/>
    </source>
</evidence>
<reference evidence="13 14" key="1">
    <citation type="submission" date="2018-03" db="EMBL/GenBank/DDBJ databases">
        <title>Draft Genome Sequences of the Obligatory Marine Myxobacteria Enhygromyxa salina SWB007.</title>
        <authorList>
            <person name="Poehlein A."/>
            <person name="Moghaddam J.A."/>
            <person name="Harms H."/>
            <person name="Alanjari M."/>
            <person name="Koenig G.M."/>
            <person name="Daniel R."/>
            <person name="Schaeberle T.F."/>
        </authorList>
    </citation>
    <scope>NUCLEOTIDE SEQUENCE [LARGE SCALE GENOMIC DNA]</scope>
    <source>
        <strain evidence="13 14">SWB007</strain>
    </source>
</reference>
<keyword evidence="7 11" id="KW-1133">Transmembrane helix</keyword>
<evidence type="ECO:0000256" key="5">
    <source>
        <dbReference type="ARBA" id="ARBA00022692"/>
    </source>
</evidence>
<evidence type="ECO:0000256" key="1">
    <source>
        <dbReference type="ARBA" id="ARBA00004141"/>
    </source>
</evidence>
<keyword evidence="4 11" id="KW-0138">CF(0)</keyword>
<evidence type="ECO:0000256" key="4">
    <source>
        <dbReference type="ARBA" id="ARBA00022547"/>
    </source>
</evidence>
<evidence type="ECO:0000256" key="3">
    <source>
        <dbReference type="ARBA" id="ARBA00022448"/>
    </source>
</evidence>
<keyword evidence="6 11" id="KW-0375">Hydrogen ion transport</keyword>
<keyword evidence="3 11" id="KW-0813">Transport</keyword>
<evidence type="ECO:0000256" key="9">
    <source>
        <dbReference type="ARBA" id="ARBA00023136"/>
    </source>
</evidence>
<comment type="function">
    <text evidence="11 12">Key component of the proton channel; it plays a direct role in the translocation of protons across the membrane.</text>
</comment>
<dbReference type="GO" id="GO:0005886">
    <property type="term" value="C:plasma membrane"/>
    <property type="evidence" value="ECO:0007669"/>
    <property type="project" value="UniProtKB-SubCell"/>
</dbReference>
<dbReference type="Pfam" id="PF00119">
    <property type="entry name" value="ATP-synt_A"/>
    <property type="match status" value="1"/>
</dbReference>
<feature type="transmembrane region" description="Helical" evidence="11">
    <location>
        <begin position="103"/>
        <end position="123"/>
    </location>
</feature>
<evidence type="ECO:0000256" key="11">
    <source>
        <dbReference type="HAMAP-Rule" id="MF_01393"/>
    </source>
</evidence>
<feature type="transmembrane region" description="Helical" evidence="11">
    <location>
        <begin position="74"/>
        <end position="96"/>
    </location>
</feature>
<comment type="similarity">
    <text evidence="2 11 12">Belongs to the ATPase A chain family.</text>
</comment>
<dbReference type="HAMAP" id="MF_01393">
    <property type="entry name" value="ATP_synth_a_bact"/>
    <property type="match status" value="1"/>
</dbReference>
<evidence type="ECO:0000256" key="12">
    <source>
        <dbReference type="RuleBase" id="RU000483"/>
    </source>
</evidence>
<dbReference type="AlphaFoldDB" id="A0A2S9XPS1"/>
<feature type="transmembrane region" description="Helical" evidence="11">
    <location>
        <begin position="198"/>
        <end position="215"/>
    </location>
</feature>